<sequence>MLAGLQFGWRKNVHHSQMNGSSYHLDVDSILATSRQQYQISQCHFGIVTGMTSLQQRRLVDHIKL</sequence>
<gene>
    <name evidence="1" type="ORF">T4C_6027</name>
</gene>
<protein>
    <submittedName>
        <fullName evidence="1">Uncharacterized protein</fullName>
    </submittedName>
</protein>
<dbReference type="Proteomes" id="UP000054826">
    <property type="component" value="Unassembled WGS sequence"/>
</dbReference>
<accession>A0A0V1K7T3</accession>
<evidence type="ECO:0000313" key="1">
    <source>
        <dbReference type="EMBL" id="KRZ43287.1"/>
    </source>
</evidence>
<proteinExistence type="predicted"/>
<reference evidence="1 2" key="1">
    <citation type="submission" date="2015-01" db="EMBL/GenBank/DDBJ databases">
        <title>Evolution of Trichinella species and genotypes.</title>
        <authorList>
            <person name="Korhonen P.K."/>
            <person name="Edoardo P."/>
            <person name="Giuseppe L.R."/>
            <person name="Gasser R.B."/>
        </authorList>
    </citation>
    <scope>NUCLEOTIDE SEQUENCE [LARGE SCALE GENOMIC DNA]</scope>
    <source>
        <strain evidence="1">ISS176</strain>
    </source>
</reference>
<comment type="caution">
    <text evidence="1">The sequence shown here is derived from an EMBL/GenBank/DDBJ whole genome shotgun (WGS) entry which is preliminary data.</text>
</comment>
<dbReference type="AlphaFoldDB" id="A0A0V1K7T3"/>
<name>A0A0V1K7T3_TRIPS</name>
<organism evidence="1 2">
    <name type="scientific">Trichinella pseudospiralis</name>
    <name type="common">Parasitic roundworm</name>
    <dbReference type="NCBI Taxonomy" id="6337"/>
    <lineage>
        <taxon>Eukaryota</taxon>
        <taxon>Metazoa</taxon>
        <taxon>Ecdysozoa</taxon>
        <taxon>Nematoda</taxon>
        <taxon>Enoplea</taxon>
        <taxon>Dorylaimia</taxon>
        <taxon>Trichinellida</taxon>
        <taxon>Trichinellidae</taxon>
        <taxon>Trichinella</taxon>
    </lineage>
</organism>
<dbReference type="EMBL" id="JYDV01000010">
    <property type="protein sequence ID" value="KRZ43287.1"/>
    <property type="molecule type" value="Genomic_DNA"/>
</dbReference>
<evidence type="ECO:0000313" key="2">
    <source>
        <dbReference type="Proteomes" id="UP000054826"/>
    </source>
</evidence>